<accession>A0A382CZB1</accession>
<protein>
    <submittedName>
        <fullName evidence="1">Uncharacterized protein</fullName>
    </submittedName>
</protein>
<dbReference type="AlphaFoldDB" id="A0A382CZB1"/>
<gene>
    <name evidence="1" type="ORF">METZ01_LOCUS183521</name>
</gene>
<dbReference type="EMBL" id="UINC01036538">
    <property type="protein sequence ID" value="SVB30667.1"/>
    <property type="molecule type" value="Genomic_DNA"/>
</dbReference>
<sequence length="25" mass="2901">INDDDIDLMVSSLKKSLDYIKAKYI</sequence>
<organism evidence="1">
    <name type="scientific">marine metagenome</name>
    <dbReference type="NCBI Taxonomy" id="408172"/>
    <lineage>
        <taxon>unclassified sequences</taxon>
        <taxon>metagenomes</taxon>
        <taxon>ecological metagenomes</taxon>
    </lineage>
</organism>
<evidence type="ECO:0000313" key="1">
    <source>
        <dbReference type="EMBL" id="SVB30667.1"/>
    </source>
</evidence>
<reference evidence="1" key="1">
    <citation type="submission" date="2018-05" db="EMBL/GenBank/DDBJ databases">
        <authorList>
            <person name="Lanie J.A."/>
            <person name="Ng W.-L."/>
            <person name="Kazmierczak K.M."/>
            <person name="Andrzejewski T.M."/>
            <person name="Davidsen T.M."/>
            <person name="Wayne K.J."/>
            <person name="Tettelin H."/>
            <person name="Glass J.I."/>
            <person name="Rusch D."/>
            <person name="Podicherti R."/>
            <person name="Tsui H.-C.T."/>
            <person name="Winkler M.E."/>
        </authorList>
    </citation>
    <scope>NUCLEOTIDE SEQUENCE</scope>
</reference>
<proteinExistence type="predicted"/>
<name>A0A382CZB1_9ZZZZ</name>
<feature type="non-terminal residue" evidence="1">
    <location>
        <position position="1"/>
    </location>
</feature>